<evidence type="ECO:0000313" key="2">
    <source>
        <dbReference type="Proteomes" id="UP000191691"/>
    </source>
</evidence>
<name>A0A1V6YVC2_PENNA</name>
<accession>A0A1V6YVC2</accession>
<evidence type="ECO:0000313" key="1">
    <source>
        <dbReference type="EMBL" id="OQE91132.1"/>
    </source>
</evidence>
<sequence length="214" mass="24435">MHRKALQIRMQNLDQSALRVLETKNNLVMALFDLRELDDAICLMEEVYNGRKAQMGKEHPYTLWALCYLTKKYTEAGELQKADDILIEGIAAGKRSLGGRLDETVTLLISTIDKIKITRGSEHIDYATGMWSLGLLWEIRQEQSKAMDAYQVALEAIEKRLTAEHLLYKIISDRIILLTERSHGNDSKEGMENNSVTNGIEDMHIKPLNSTQTW</sequence>
<comment type="caution">
    <text evidence="1">The sequence shown here is derived from an EMBL/GenBank/DDBJ whole genome shotgun (WGS) entry which is preliminary data.</text>
</comment>
<protein>
    <recommendedName>
        <fullName evidence="3">MalT-like TPR region domain-containing protein</fullName>
    </recommendedName>
</protein>
<dbReference type="EMBL" id="MOOB01000010">
    <property type="protein sequence ID" value="OQE91132.1"/>
    <property type="molecule type" value="Genomic_DNA"/>
</dbReference>
<dbReference type="STRING" id="60175.A0A1V6YVC2"/>
<dbReference type="InterPro" id="IPR011990">
    <property type="entry name" value="TPR-like_helical_dom_sf"/>
</dbReference>
<dbReference type="SUPFAM" id="SSF48452">
    <property type="entry name" value="TPR-like"/>
    <property type="match status" value="1"/>
</dbReference>
<dbReference type="Gene3D" id="1.25.40.10">
    <property type="entry name" value="Tetratricopeptide repeat domain"/>
    <property type="match status" value="2"/>
</dbReference>
<gene>
    <name evidence="1" type="ORF">PENNAL_c0010G09337</name>
</gene>
<dbReference type="Pfam" id="PF13374">
    <property type="entry name" value="TPR_10"/>
    <property type="match status" value="1"/>
</dbReference>
<reference evidence="2" key="1">
    <citation type="journal article" date="2017" name="Nat. Microbiol.">
        <title>Global analysis of biosynthetic gene clusters reveals vast potential of secondary metabolite production in Penicillium species.</title>
        <authorList>
            <person name="Nielsen J.C."/>
            <person name="Grijseels S."/>
            <person name="Prigent S."/>
            <person name="Ji B."/>
            <person name="Dainat J."/>
            <person name="Nielsen K.F."/>
            <person name="Frisvad J.C."/>
            <person name="Workman M."/>
            <person name="Nielsen J."/>
        </authorList>
    </citation>
    <scope>NUCLEOTIDE SEQUENCE [LARGE SCALE GENOMIC DNA]</scope>
    <source>
        <strain evidence="2">IBT 13039</strain>
    </source>
</reference>
<dbReference type="OMA" id="HIDYATG"/>
<dbReference type="Proteomes" id="UP000191691">
    <property type="component" value="Unassembled WGS sequence"/>
</dbReference>
<organism evidence="1 2">
    <name type="scientific">Penicillium nalgiovense</name>
    <dbReference type="NCBI Taxonomy" id="60175"/>
    <lineage>
        <taxon>Eukaryota</taxon>
        <taxon>Fungi</taxon>
        <taxon>Dikarya</taxon>
        <taxon>Ascomycota</taxon>
        <taxon>Pezizomycotina</taxon>
        <taxon>Eurotiomycetes</taxon>
        <taxon>Eurotiomycetidae</taxon>
        <taxon>Eurotiales</taxon>
        <taxon>Aspergillaceae</taxon>
        <taxon>Penicillium</taxon>
    </lineage>
</organism>
<dbReference type="AlphaFoldDB" id="A0A1V6YVC2"/>
<proteinExistence type="predicted"/>
<evidence type="ECO:0008006" key="3">
    <source>
        <dbReference type="Google" id="ProtNLM"/>
    </source>
</evidence>
<keyword evidence="2" id="KW-1185">Reference proteome</keyword>